<dbReference type="EMBL" id="CAJHUC010002942">
    <property type="protein sequence ID" value="CAD7704683.1"/>
    <property type="molecule type" value="Genomic_DNA"/>
</dbReference>
<gene>
    <name evidence="1" type="ORF">OSTQU699_LOCUS10038</name>
</gene>
<proteinExistence type="predicted"/>
<sequence>MAGEQARRKKIAPQSTRQTRRTCLRRSKFHLAAPLLSGKTGILAKTKKKLNPIKSLFDSKFDAISGGLFQSSPFKYDVGSKGSGVLSDALSALEDISLDPFAVGGQVVSSGLAVKLGLLNRIFNHKKSGVERVNEAVDSFISTKEKNTRTAIEAGVALVDADPTSAAIKNLIFKALIFHLYADASLHAKLSATSGAISRLLGWNKWLNPLGLDKFIINPGVGVLRGVAETIRDAISAPARLFGVQNLRGAPPTSTLINSPFADTGDILNTLQSFTRSLDVPVLSDVVGSLAPRTGTDFFNGVVDALRGIGVTTTDAVRSQLSQFRDLAFRSLNPLGLNTPFRDTSPLRDIVGGYDDVLEVLRGVTNVFRSSGNGALDTLTAGGGLPSLNLDRVGQAFSQAVSALDEGTELGKLAGSLGDLDLPDIDGLQEAGERLKAARDIVDRIRATVDAQSVDEPNDS</sequence>
<evidence type="ECO:0000313" key="1">
    <source>
        <dbReference type="EMBL" id="CAD7704683.1"/>
    </source>
</evidence>
<dbReference type="AlphaFoldDB" id="A0A8S1JEH6"/>
<reference evidence="1" key="1">
    <citation type="submission" date="2020-12" db="EMBL/GenBank/DDBJ databases">
        <authorList>
            <person name="Iha C."/>
        </authorList>
    </citation>
    <scope>NUCLEOTIDE SEQUENCE</scope>
</reference>
<protein>
    <submittedName>
        <fullName evidence="1">Uncharacterized protein</fullName>
    </submittedName>
</protein>
<keyword evidence="2" id="KW-1185">Reference proteome</keyword>
<name>A0A8S1JEH6_9CHLO</name>
<organism evidence="1 2">
    <name type="scientific">Ostreobium quekettii</name>
    <dbReference type="NCBI Taxonomy" id="121088"/>
    <lineage>
        <taxon>Eukaryota</taxon>
        <taxon>Viridiplantae</taxon>
        <taxon>Chlorophyta</taxon>
        <taxon>core chlorophytes</taxon>
        <taxon>Ulvophyceae</taxon>
        <taxon>TCBD clade</taxon>
        <taxon>Bryopsidales</taxon>
        <taxon>Ostreobineae</taxon>
        <taxon>Ostreobiaceae</taxon>
        <taxon>Ostreobium</taxon>
    </lineage>
</organism>
<evidence type="ECO:0000313" key="2">
    <source>
        <dbReference type="Proteomes" id="UP000708148"/>
    </source>
</evidence>
<comment type="caution">
    <text evidence="1">The sequence shown here is derived from an EMBL/GenBank/DDBJ whole genome shotgun (WGS) entry which is preliminary data.</text>
</comment>
<accession>A0A8S1JEH6</accession>
<dbReference type="Proteomes" id="UP000708148">
    <property type="component" value="Unassembled WGS sequence"/>
</dbReference>